<dbReference type="PATRIC" id="fig|1286171.3.peg.2462"/>
<dbReference type="InterPro" id="IPR005905">
    <property type="entry name" value="D_ala_D_ala"/>
</dbReference>
<dbReference type="InterPro" id="IPR011127">
    <property type="entry name" value="Dala_Dala_lig_N"/>
</dbReference>
<dbReference type="GO" id="GO:0071555">
    <property type="term" value="P:cell wall organization"/>
    <property type="evidence" value="ECO:0007669"/>
    <property type="project" value="UniProtKB-KW"/>
</dbReference>
<dbReference type="SUPFAM" id="SSF52440">
    <property type="entry name" value="PreATP-grasp domain"/>
    <property type="match status" value="1"/>
</dbReference>
<dbReference type="NCBIfam" id="TIGR01205">
    <property type="entry name" value="D_ala_D_alaTIGR"/>
    <property type="match status" value="1"/>
</dbReference>
<dbReference type="PANTHER" id="PTHR23132:SF23">
    <property type="entry name" value="D-ALANINE--D-ALANINE LIGASE B"/>
    <property type="match status" value="1"/>
</dbReference>
<evidence type="ECO:0000256" key="12">
    <source>
        <dbReference type="PIRSR" id="PIRSR039102-3"/>
    </source>
</evidence>
<organism evidence="15 16">
    <name type="scientific">Peptoclostridium acidaminophilum DSM 3953</name>
    <dbReference type="NCBI Taxonomy" id="1286171"/>
    <lineage>
        <taxon>Bacteria</taxon>
        <taxon>Bacillati</taxon>
        <taxon>Bacillota</taxon>
        <taxon>Clostridia</taxon>
        <taxon>Peptostreptococcales</taxon>
        <taxon>Peptoclostridiaceae</taxon>
        <taxon>Peptoclostridium</taxon>
    </lineage>
</organism>
<evidence type="ECO:0000256" key="7">
    <source>
        <dbReference type="ARBA" id="ARBA00022960"/>
    </source>
</evidence>
<dbReference type="SUPFAM" id="SSF56059">
    <property type="entry name" value="Glutathione synthetase ATP-binding domain-like"/>
    <property type="match status" value="1"/>
</dbReference>
<evidence type="ECO:0000256" key="11">
    <source>
        <dbReference type="PIRSR" id="PIRSR039102-1"/>
    </source>
</evidence>
<dbReference type="PROSITE" id="PS00843">
    <property type="entry name" value="DALA_DALA_LIGASE_1"/>
    <property type="match status" value="1"/>
</dbReference>
<name>W8UAG9_PEPAC</name>
<keyword evidence="3 10" id="KW-0963">Cytoplasm</keyword>
<dbReference type="SMART" id="SM01209">
    <property type="entry name" value="GARS_A"/>
    <property type="match status" value="1"/>
</dbReference>
<dbReference type="InterPro" id="IPR013815">
    <property type="entry name" value="ATP_grasp_subdomain_1"/>
</dbReference>
<dbReference type="GO" id="GO:0008360">
    <property type="term" value="P:regulation of cell shape"/>
    <property type="evidence" value="ECO:0007669"/>
    <property type="project" value="UniProtKB-KW"/>
</dbReference>
<dbReference type="UniPathway" id="UPA00219"/>
<evidence type="ECO:0000259" key="14">
    <source>
        <dbReference type="PROSITE" id="PS50975"/>
    </source>
</evidence>
<evidence type="ECO:0000256" key="1">
    <source>
        <dbReference type="ARBA" id="ARBA00004496"/>
    </source>
</evidence>
<feature type="binding site" evidence="12">
    <location>
        <position position="261"/>
    </location>
    <ligand>
        <name>Mg(2+)</name>
        <dbReference type="ChEBI" id="CHEBI:18420"/>
        <label>2</label>
    </ligand>
</feature>
<dbReference type="HOGENOM" id="CLU_039268_1_1_9"/>
<evidence type="ECO:0000256" key="3">
    <source>
        <dbReference type="ARBA" id="ARBA00022490"/>
    </source>
</evidence>
<proteinExistence type="inferred from homology"/>
<dbReference type="Gene3D" id="3.40.50.20">
    <property type="match status" value="1"/>
</dbReference>
<evidence type="ECO:0000313" key="15">
    <source>
        <dbReference type="EMBL" id="AHM57791.1"/>
    </source>
</evidence>
<keyword evidence="12" id="KW-0479">Metal-binding</keyword>
<keyword evidence="4 10" id="KW-0436">Ligase</keyword>
<feature type="binding site" evidence="12">
    <location>
        <position position="249"/>
    </location>
    <ligand>
        <name>Mg(2+)</name>
        <dbReference type="ChEBI" id="CHEBI:18420"/>
        <label>1</label>
    </ligand>
</feature>
<dbReference type="NCBIfam" id="NF002378">
    <property type="entry name" value="PRK01372.1"/>
    <property type="match status" value="1"/>
</dbReference>
<feature type="active site" evidence="11">
    <location>
        <position position="15"/>
    </location>
</feature>
<dbReference type="InterPro" id="IPR011095">
    <property type="entry name" value="Dala_Dala_lig_C"/>
</dbReference>
<evidence type="ECO:0000313" key="16">
    <source>
        <dbReference type="Proteomes" id="UP000019591"/>
    </source>
</evidence>
<keyword evidence="16" id="KW-1185">Reference proteome</keyword>
<comment type="similarity">
    <text evidence="2 10">Belongs to the D-alanine--D-alanine ligase family.</text>
</comment>
<dbReference type="Pfam" id="PF07478">
    <property type="entry name" value="Dala_Dala_lig_C"/>
    <property type="match status" value="1"/>
</dbReference>
<feature type="binding site" evidence="12">
    <location>
        <position position="263"/>
    </location>
    <ligand>
        <name>Mg(2+)</name>
        <dbReference type="ChEBI" id="CHEBI:18420"/>
        <label>2</label>
    </ligand>
</feature>
<feature type="active site" evidence="11">
    <location>
        <position position="143"/>
    </location>
</feature>
<dbReference type="AlphaFoldDB" id="W8UAG9"/>
<dbReference type="KEGG" id="eac:EAL2_808p02860"/>
<protein>
    <recommendedName>
        <fullName evidence="10">D-alanine--D-alanine ligase</fullName>
        <ecNumber evidence="10">6.3.2.4</ecNumber>
    </recommendedName>
    <alternativeName>
        <fullName evidence="10">D-Ala-D-Ala ligase</fullName>
    </alternativeName>
    <alternativeName>
        <fullName evidence="10">D-alanylalanine synthetase</fullName>
    </alternativeName>
</protein>
<comment type="function">
    <text evidence="10">Cell wall formation.</text>
</comment>
<evidence type="ECO:0000256" key="6">
    <source>
        <dbReference type="ARBA" id="ARBA00022840"/>
    </source>
</evidence>
<comment type="cofactor">
    <cofactor evidence="12">
        <name>Mg(2+)</name>
        <dbReference type="ChEBI" id="CHEBI:18420"/>
    </cofactor>
    <cofactor evidence="12">
        <name>Mn(2+)</name>
        <dbReference type="ChEBI" id="CHEBI:29035"/>
    </cofactor>
    <text evidence="12">Binds 2 magnesium or manganese ions per subunit.</text>
</comment>
<dbReference type="InterPro" id="IPR016185">
    <property type="entry name" value="PreATP-grasp_dom_sf"/>
</dbReference>
<keyword evidence="12" id="KW-0460">Magnesium</keyword>
<dbReference type="Gene3D" id="3.30.470.20">
    <property type="entry name" value="ATP-grasp fold, B domain"/>
    <property type="match status" value="1"/>
</dbReference>
<keyword evidence="12" id="KW-0464">Manganese</keyword>
<evidence type="ECO:0000256" key="2">
    <source>
        <dbReference type="ARBA" id="ARBA00010871"/>
    </source>
</evidence>
<keyword evidence="6 13" id="KW-0067">ATP-binding</keyword>
<reference evidence="15 16" key="1">
    <citation type="journal article" date="2014" name="Genome Announc.">
        <title>Complete Genome Sequence of Amino Acid-Utilizing Eubacterium acidaminophilum al-2 (DSM 3953).</title>
        <authorList>
            <person name="Poehlein A."/>
            <person name="Andreesen J.R."/>
            <person name="Daniel R."/>
        </authorList>
    </citation>
    <scope>NUCLEOTIDE SEQUENCE [LARGE SCALE GENOMIC DNA]</scope>
    <source>
        <strain evidence="15 16">DSM 3953</strain>
        <plasmid evidence="16">Plasmid EAL2_808p</plasmid>
    </source>
</reference>
<dbReference type="GO" id="GO:0046872">
    <property type="term" value="F:metal ion binding"/>
    <property type="evidence" value="ECO:0007669"/>
    <property type="project" value="UniProtKB-KW"/>
</dbReference>
<comment type="pathway">
    <text evidence="10">Cell wall biogenesis; peptidoglycan biosynthesis.</text>
</comment>
<dbReference type="GO" id="GO:0008716">
    <property type="term" value="F:D-alanine-D-alanine ligase activity"/>
    <property type="evidence" value="ECO:0007669"/>
    <property type="project" value="UniProtKB-UniRule"/>
</dbReference>
<feature type="active site" evidence="11">
    <location>
        <position position="272"/>
    </location>
</feature>
<gene>
    <name evidence="10 15" type="primary">ddl</name>
    <name evidence="15" type="ORF">EAL2_808p02860</name>
</gene>
<keyword evidence="5 13" id="KW-0547">Nucleotide-binding</keyword>
<dbReference type="EC" id="6.3.2.4" evidence="10"/>
<dbReference type="InterPro" id="IPR011761">
    <property type="entry name" value="ATP-grasp"/>
</dbReference>
<dbReference type="PANTHER" id="PTHR23132">
    <property type="entry name" value="D-ALANINE--D-ALANINE LIGASE"/>
    <property type="match status" value="1"/>
</dbReference>
<keyword evidence="15" id="KW-0614">Plasmid</keyword>
<feature type="binding site" evidence="12">
    <location>
        <position position="261"/>
    </location>
    <ligand>
        <name>Mg(2+)</name>
        <dbReference type="ChEBI" id="CHEBI:18420"/>
        <label>1</label>
    </ligand>
</feature>
<dbReference type="GO" id="GO:0009252">
    <property type="term" value="P:peptidoglycan biosynthetic process"/>
    <property type="evidence" value="ECO:0007669"/>
    <property type="project" value="UniProtKB-UniRule"/>
</dbReference>
<evidence type="ECO:0000256" key="5">
    <source>
        <dbReference type="ARBA" id="ARBA00022741"/>
    </source>
</evidence>
<evidence type="ECO:0000256" key="13">
    <source>
        <dbReference type="PROSITE-ProRule" id="PRU00409"/>
    </source>
</evidence>
<dbReference type="EMBL" id="CP007453">
    <property type="protein sequence ID" value="AHM57791.1"/>
    <property type="molecule type" value="Genomic_DNA"/>
</dbReference>
<comment type="subcellular location">
    <subcellularLocation>
        <location evidence="1 10">Cytoplasm</location>
    </subcellularLocation>
</comment>
<dbReference type="Pfam" id="PF01820">
    <property type="entry name" value="Dala_Dala_lig_N"/>
    <property type="match status" value="2"/>
</dbReference>
<evidence type="ECO:0000256" key="9">
    <source>
        <dbReference type="ARBA" id="ARBA00023316"/>
    </source>
</evidence>
<dbReference type="PROSITE" id="PS50975">
    <property type="entry name" value="ATP_GRASP"/>
    <property type="match status" value="1"/>
</dbReference>
<dbReference type="eggNOG" id="COG1181">
    <property type="taxonomic scope" value="Bacteria"/>
</dbReference>
<geneLocation type="plasmid" evidence="15 16">
    <name>EAL2_808p</name>
</geneLocation>
<dbReference type="GO" id="GO:0005524">
    <property type="term" value="F:ATP binding"/>
    <property type="evidence" value="ECO:0007669"/>
    <property type="project" value="UniProtKB-UniRule"/>
</dbReference>
<dbReference type="Gene3D" id="3.30.1490.20">
    <property type="entry name" value="ATP-grasp fold, A domain"/>
    <property type="match status" value="1"/>
</dbReference>
<dbReference type="PIRSF" id="PIRSF039102">
    <property type="entry name" value="Ddl/VanB"/>
    <property type="match status" value="1"/>
</dbReference>
<accession>W8UAG9</accession>
<dbReference type="Proteomes" id="UP000019591">
    <property type="component" value="Plasmid EAL2_808p"/>
</dbReference>
<comment type="catalytic activity">
    <reaction evidence="10">
        <text>2 D-alanine + ATP = D-alanyl-D-alanine + ADP + phosphate + H(+)</text>
        <dbReference type="Rhea" id="RHEA:11224"/>
        <dbReference type="ChEBI" id="CHEBI:15378"/>
        <dbReference type="ChEBI" id="CHEBI:30616"/>
        <dbReference type="ChEBI" id="CHEBI:43474"/>
        <dbReference type="ChEBI" id="CHEBI:57416"/>
        <dbReference type="ChEBI" id="CHEBI:57822"/>
        <dbReference type="ChEBI" id="CHEBI:456216"/>
        <dbReference type="EC" id="6.3.2.4"/>
    </reaction>
</comment>
<dbReference type="GO" id="GO:0005737">
    <property type="term" value="C:cytoplasm"/>
    <property type="evidence" value="ECO:0007669"/>
    <property type="project" value="UniProtKB-SubCell"/>
</dbReference>
<keyword evidence="7 10" id="KW-0133">Cell shape</keyword>
<evidence type="ECO:0000256" key="4">
    <source>
        <dbReference type="ARBA" id="ARBA00022598"/>
    </source>
</evidence>
<keyword evidence="8 10" id="KW-0573">Peptidoglycan synthesis</keyword>
<feature type="domain" description="ATP-grasp" evidence="14">
    <location>
        <begin position="100"/>
        <end position="294"/>
    </location>
</feature>
<keyword evidence="9 10" id="KW-0961">Cell wall biogenesis/degradation</keyword>
<evidence type="ECO:0000256" key="10">
    <source>
        <dbReference type="HAMAP-Rule" id="MF_00047"/>
    </source>
</evidence>
<dbReference type="HAMAP" id="MF_00047">
    <property type="entry name" value="Dala_Dala_lig"/>
    <property type="match status" value="1"/>
</dbReference>
<evidence type="ECO:0000256" key="8">
    <source>
        <dbReference type="ARBA" id="ARBA00022984"/>
    </source>
</evidence>
<sequence length="302" mass="33507">MFMKIGIVYGGISAEREVSLNSGEEVFAAFDKEKYDVVKIRIDGMEDLAKCKGLDFAYIVLHGRFGEDGMVQSVLESYNIPYTGSGPMSSALCMDKDITKRVLKSAGINTAPWLSVASMEDIDYDYVDSMGYPVVVKPNCGGSSVATNLVKKKELLDDAVALAFQYDNEVIIEKFIKGDEISCVILEDKVVSVVLIKHNAEFFDYEAKYKDSGTQETVVRFPVELHNQILDMANLCWKVCKCKVMGRVDMIISEGVPYVLELNTLPGHTKNSIFPKGVQGAGISYKEMLEIITQASLQVKRK</sequence>
<dbReference type="InterPro" id="IPR000291">
    <property type="entry name" value="D-Ala_lig_Van_CS"/>
</dbReference>